<feature type="domain" description="PEGA" evidence="3">
    <location>
        <begin position="163"/>
        <end position="218"/>
    </location>
</feature>
<keyword evidence="2" id="KW-1133">Transmembrane helix</keyword>
<dbReference type="InterPro" id="IPR013229">
    <property type="entry name" value="PEGA"/>
</dbReference>
<proteinExistence type="predicted"/>
<dbReference type="PATRIC" id="fig|301375.6.peg.883"/>
<dbReference type="EMBL" id="LGHB01000029">
    <property type="protein sequence ID" value="KUK95661.1"/>
    <property type="molecule type" value="Genomic_DNA"/>
</dbReference>
<organism evidence="5 6">
    <name type="scientific">Methanothrix harundinacea</name>
    <dbReference type="NCBI Taxonomy" id="301375"/>
    <lineage>
        <taxon>Archaea</taxon>
        <taxon>Methanobacteriati</taxon>
        <taxon>Methanobacteriota</taxon>
        <taxon>Stenosarchaea group</taxon>
        <taxon>Methanomicrobia</taxon>
        <taxon>Methanotrichales</taxon>
        <taxon>Methanotrichaceae</taxon>
        <taxon>Methanothrix</taxon>
    </lineage>
</organism>
<sequence>MNLTIEYKIRRGIVSAVGMLIRKIQLLVAPLFLYAALVAVFSGVAFCDESGSSEMVILGSGPRPIYRIGYSGDGPVDIDEMIEQAQRSSMATEEISDDLARAGQELATSQPFPSQEVPSSAAPAKPDGGAISQEAPEEESSSARSQVEPVKSEDEKPPYVRVPIVSDPPGAEVYIDGIFYGVAPFIATVEPESHLVEAYLEGHWRWFNIVDFSDGTKTIPITLASREPALLATNETEEAQNASALVEDHPIPETTIAPPQRPVDSDFVEENYRKLLIVVAILSFLIGSGSIATWARSRLTTSVKISFPRDGEDRWAGLIEGKSSKTRGTKRQVYVLVRYDDEHLQVRKRVEPNSDGRWSTRCEVEEGTVYRIYAVVVDRPLIEGAYLEEVPSHRAISEVGPVTGRRKAPRSDSPRSD</sequence>
<evidence type="ECO:0000313" key="5">
    <source>
        <dbReference type="EMBL" id="KUK95661.1"/>
    </source>
</evidence>
<name>A0A101II63_9EURY</name>
<dbReference type="AlphaFoldDB" id="A0A101II63"/>
<evidence type="ECO:0000313" key="7">
    <source>
        <dbReference type="Proteomes" id="UP000057043"/>
    </source>
</evidence>
<evidence type="ECO:0000313" key="4">
    <source>
        <dbReference type="EMBL" id="KUK43704.1"/>
    </source>
</evidence>
<evidence type="ECO:0000313" key="6">
    <source>
        <dbReference type="Proteomes" id="UP000053961"/>
    </source>
</evidence>
<feature type="transmembrane region" description="Helical" evidence="2">
    <location>
        <begin position="26"/>
        <end position="46"/>
    </location>
</feature>
<protein>
    <recommendedName>
        <fullName evidence="3">PEGA domain-containing protein</fullName>
    </recommendedName>
</protein>
<dbReference type="Proteomes" id="UP000057043">
    <property type="component" value="Unassembled WGS sequence"/>
</dbReference>
<evidence type="ECO:0000259" key="3">
    <source>
        <dbReference type="Pfam" id="PF08308"/>
    </source>
</evidence>
<feature type="region of interest" description="Disordered" evidence="1">
    <location>
        <begin position="108"/>
        <end position="161"/>
    </location>
</feature>
<reference evidence="6 7" key="2">
    <citation type="journal article" date="2015" name="MBio">
        <title>Genome-Resolved Metagenomic Analysis Reveals Roles for Candidate Phyla and Other Microbial Community Members in Biogeochemical Transformations in Oil Reservoirs.</title>
        <authorList>
            <person name="Hu P."/>
            <person name="Tom L."/>
            <person name="Singh A."/>
            <person name="Thomas B.C."/>
            <person name="Baker B.J."/>
            <person name="Piceno Y.M."/>
            <person name="Andersen G.L."/>
            <person name="Banfield J.F."/>
        </authorList>
    </citation>
    <scope>NUCLEOTIDE SEQUENCE [LARGE SCALE GENOMIC DNA]</scope>
    <source>
        <strain evidence="4">57_489</strain>
    </source>
</reference>
<accession>A0A101II63</accession>
<feature type="region of interest" description="Disordered" evidence="1">
    <location>
        <begin position="398"/>
        <end position="417"/>
    </location>
</feature>
<dbReference type="Pfam" id="PF08308">
    <property type="entry name" value="PEGA"/>
    <property type="match status" value="1"/>
</dbReference>
<reference evidence="5" key="1">
    <citation type="journal article" date="2015" name="MBio">
        <title>Genome-resolved metagenomic analysis reveals roles for candidate phyla and other microbial community members in biogeochemical transformations in oil reservoirs.</title>
        <authorList>
            <person name="Hu P."/>
            <person name="Tom L."/>
            <person name="Singh A."/>
            <person name="Thomas B.C."/>
            <person name="Baker B.J."/>
            <person name="Piceno Y.M."/>
            <person name="Andersen G.L."/>
            <person name="Banfield J.F."/>
        </authorList>
    </citation>
    <scope>NUCLEOTIDE SEQUENCE [LARGE SCALE GENOMIC DNA]</scope>
    <source>
        <strain evidence="5">56_747</strain>
    </source>
</reference>
<dbReference type="EMBL" id="LGFT01000053">
    <property type="protein sequence ID" value="KUK43704.1"/>
    <property type="molecule type" value="Genomic_DNA"/>
</dbReference>
<evidence type="ECO:0000256" key="1">
    <source>
        <dbReference type="SAM" id="MobiDB-lite"/>
    </source>
</evidence>
<gene>
    <name evidence="4" type="ORF">XD72_1914</name>
    <name evidence="5" type="ORF">XE07_1685</name>
</gene>
<evidence type="ECO:0000256" key="2">
    <source>
        <dbReference type="SAM" id="Phobius"/>
    </source>
</evidence>
<feature type="compositionally biased region" description="Polar residues" evidence="1">
    <location>
        <begin position="108"/>
        <end position="118"/>
    </location>
</feature>
<keyword evidence="2" id="KW-0472">Membrane</keyword>
<dbReference type="Proteomes" id="UP000053961">
    <property type="component" value="Unassembled WGS sequence"/>
</dbReference>
<keyword evidence="2" id="KW-0812">Transmembrane</keyword>
<comment type="caution">
    <text evidence="5">The sequence shown here is derived from an EMBL/GenBank/DDBJ whole genome shotgun (WGS) entry which is preliminary data.</text>
</comment>